<reference evidence="4" key="3">
    <citation type="submission" date="2014-09" db="EMBL/GenBank/DDBJ databases">
        <authorList>
            <person name="Magalhaes I.L.F."/>
            <person name="Oliveira U."/>
            <person name="Santos F.R."/>
            <person name="Vidigal T.H.D.A."/>
            <person name="Brescovit A.D."/>
            <person name="Santos A.J."/>
        </authorList>
    </citation>
    <scope>NUCLEOTIDE SEQUENCE</scope>
</reference>
<evidence type="ECO:0000256" key="1">
    <source>
        <dbReference type="SAM" id="MobiDB-lite"/>
    </source>
</evidence>
<proteinExistence type="predicted"/>
<protein>
    <submittedName>
        <fullName evidence="3">Uncharacterized protein</fullName>
    </submittedName>
</protein>
<evidence type="ECO:0000313" key="4">
    <source>
        <dbReference type="EMBL" id="JAG65009.1"/>
    </source>
</evidence>
<evidence type="ECO:0000313" key="3">
    <source>
        <dbReference type="EMBL" id="JAG11956.1"/>
    </source>
</evidence>
<dbReference type="PROSITE" id="PS51257">
    <property type="entry name" value="PROKAR_LIPOPROTEIN"/>
    <property type="match status" value="1"/>
</dbReference>
<reference evidence="3" key="2">
    <citation type="submission" date="2014-07" db="EMBL/GenBank/DDBJ databases">
        <authorList>
            <person name="Hull J."/>
        </authorList>
    </citation>
    <scope>NUCLEOTIDE SEQUENCE</scope>
</reference>
<evidence type="ECO:0000256" key="2">
    <source>
        <dbReference type="SAM" id="SignalP"/>
    </source>
</evidence>
<name>A0A0A9WX01_LYGHE</name>
<organism evidence="3">
    <name type="scientific">Lygus hesperus</name>
    <name type="common">Western plant bug</name>
    <dbReference type="NCBI Taxonomy" id="30085"/>
    <lineage>
        <taxon>Eukaryota</taxon>
        <taxon>Metazoa</taxon>
        <taxon>Ecdysozoa</taxon>
        <taxon>Arthropoda</taxon>
        <taxon>Hexapoda</taxon>
        <taxon>Insecta</taxon>
        <taxon>Pterygota</taxon>
        <taxon>Neoptera</taxon>
        <taxon>Paraneoptera</taxon>
        <taxon>Hemiptera</taxon>
        <taxon>Heteroptera</taxon>
        <taxon>Panheteroptera</taxon>
        <taxon>Cimicomorpha</taxon>
        <taxon>Miridae</taxon>
        <taxon>Mirini</taxon>
        <taxon>Lygus</taxon>
    </lineage>
</organism>
<feature type="compositionally biased region" description="Basic and acidic residues" evidence="1">
    <location>
        <begin position="117"/>
        <end position="128"/>
    </location>
</feature>
<feature type="signal peptide" evidence="2">
    <location>
        <begin position="1"/>
        <end position="22"/>
    </location>
</feature>
<sequence length="245" mass="26340">MKTSIPHLQVALLVALSASVSCNGPIYKTQVEVQSSTESPSEELTTQTVYGFLDFTTTIGNTVMGFSPQSQKAEIKPTPTVTKIEATKPPAVEVKTQVQVKVSSKEPEQAKIVPTKAKSEEPKPKKLSDPAVTKKKPVAVVNKVEGGKETVVSSKQVTPAPSKHVVESIQDAMQEDNNLEDLSKAPSDMVSETFKVIGVDSTVKSRSEPTGLVTNLEVLLSRTEQPPSTKPASLALTFLENMHKC</sequence>
<dbReference type="EMBL" id="GBHO01031648">
    <property type="protein sequence ID" value="JAG11956.1"/>
    <property type="molecule type" value="Transcribed_RNA"/>
</dbReference>
<feature type="region of interest" description="Disordered" evidence="1">
    <location>
        <begin position="105"/>
        <end position="132"/>
    </location>
</feature>
<feature type="chain" id="PRO_5015033743" evidence="2">
    <location>
        <begin position="23"/>
        <end position="245"/>
    </location>
</feature>
<keyword evidence="2" id="KW-0732">Signal</keyword>
<gene>
    <name evidence="3" type="ORF">CM83_99720</name>
</gene>
<dbReference type="AlphaFoldDB" id="A0A0A9WX01"/>
<reference evidence="3" key="1">
    <citation type="journal article" date="2014" name="PLoS ONE">
        <title>Transcriptome-Based Identification of ABC Transporters in the Western Tarnished Plant Bug Lygus hesperus.</title>
        <authorList>
            <person name="Hull J.J."/>
            <person name="Chaney K."/>
            <person name="Geib S.M."/>
            <person name="Fabrick J.A."/>
            <person name="Brent C.S."/>
            <person name="Walsh D."/>
            <person name="Lavine L.C."/>
        </authorList>
    </citation>
    <scope>NUCLEOTIDE SEQUENCE</scope>
</reference>
<accession>A0A0A9WX01</accession>
<dbReference type="EMBL" id="GBRD01000812">
    <property type="protein sequence ID" value="JAG65009.1"/>
    <property type="molecule type" value="Transcribed_RNA"/>
</dbReference>